<dbReference type="Gene3D" id="3.10.350.10">
    <property type="entry name" value="LysM domain"/>
    <property type="match status" value="1"/>
</dbReference>
<dbReference type="EMBL" id="UYJE01009795">
    <property type="protein sequence ID" value="VDI76907.1"/>
    <property type="molecule type" value="Genomic_DNA"/>
</dbReference>
<evidence type="ECO:0000313" key="5">
    <source>
        <dbReference type="Proteomes" id="UP000596742"/>
    </source>
</evidence>
<dbReference type="InterPro" id="IPR045030">
    <property type="entry name" value="LYSM1-4"/>
</dbReference>
<dbReference type="PANTHER" id="PTHR20932">
    <property type="entry name" value="LYSM AND PUTATIVE PEPTIDOGLYCAN-BINDING DOMAIN-CONTAINING PROTEIN"/>
    <property type="match status" value="1"/>
</dbReference>
<evidence type="ECO:0000256" key="2">
    <source>
        <dbReference type="SAM" id="MobiDB-lite"/>
    </source>
</evidence>
<gene>
    <name evidence="4" type="ORF">MGAL_10B026357</name>
</gene>
<keyword evidence="1" id="KW-0175">Coiled coil</keyword>
<dbReference type="SMART" id="SM00257">
    <property type="entry name" value="LysM"/>
    <property type="match status" value="1"/>
</dbReference>
<name>A0A8B6HAG0_MYTGA</name>
<dbReference type="PANTHER" id="PTHR20932:SF8">
    <property type="entry name" value="LD22649P"/>
    <property type="match status" value="1"/>
</dbReference>
<proteinExistence type="predicted"/>
<dbReference type="Proteomes" id="UP000596742">
    <property type="component" value="Unassembled WGS sequence"/>
</dbReference>
<keyword evidence="5" id="KW-1185">Reference proteome</keyword>
<evidence type="ECO:0000259" key="3">
    <source>
        <dbReference type="PROSITE" id="PS51782"/>
    </source>
</evidence>
<dbReference type="CDD" id="cd00118">
    <property type="entry name" value="LysM"/>
    <property type="match status" value="1"/>
</dbReference>
<evidence type="ECO:0000256" key="1">
    <source>
        <dbReference type="SAM" id="Coils"/>
    </source>
</evidence>
<feature type="compositionally biased region" description="Polar residues" evidence="2">
    <location>
        <begin position="104"/>
        <end position="118"/>
    </location>
</feature>
<feature type="region of interest" description="Disordered" evidence="2">
    <location>
        <begin position="101"/>
        <end position="143"/>
    </location>
</feature>
<dbReference type="Pfam" id="PF01476">
    <property type="entry name" value="LysM"/>
    <property type="match status" value="1"/>
</dbReference>
<protein>
    <recommendedName>
        <fullName evidence="3">LysM domain-containing protein</fullName>
    </recommendedName>
</protein>
<feature type="coiled-coil region" evidence="1">
    <location>
        <begin position="150"/>
        <end position="177"/>
    </location>
</feature>
<dbReference type="AlphaFoldDB" id="A0A8B6HAG0"/>
<comment type="caution">
    <text evidence="4">The sequence shown here is derived from an EMBL/GenBank/DDBJ whole genome shotgun (WGS) entry which is preliminary data.</text>
</comment>
<sequence>MAEGGGEEKQFLGKLVRNQTKYGTNSRLTQKNSTYIKHSIVKGDTLQGISLKYGTTVEQIKRENQLWTNDSLFLREHLLIPVQNEDVSSIPDRYETVVIDPVSRTRSASQKSNTSAKSNESEKNVPKDSSSSSSSSQKAAANGESGMDFLSKYDTSIAQLKSNVNQMEKNARSLPNNVIDNNFTYRRKSSSQRSANSINSIIRKSSFDSNGQLPSFYDNDGYSGSDKDLTSSPVLVIKSKSSTRRVKTSLDRIARQNDEIFEL</sequence>
<organism evidence="4 5">
    <name type="scientific">Mytilus galloprovincialis</name>
    <name type="common">Mediterranean mussel</name>
    <dbReference type="NCBI Taxonomy" id="29158"/>
    <lineage>
        <taxon>Eukaryota</taxon>
        <taxon>Metazoa</taxon>
        <taxon>Spiralia</taxon>
        <taxon>Lophotrochozoa</taxon>
        <taxon>Mollusca</taxon>
        <taxon>Bivalvia</taxon>
        <taxon>Autobranchia</taxon>
        <taxon>Pteriomorphia</taxon>
        <taxon>Mytilida</taxon>
        <taxon>Mytiloidea</taxon>
        <taxon>Mytilidae</taxon>
        <taxon>Mytilinae</taxon>
        <taxon>Mytilus</taxon>
    </lineage>
</organism>
<dbReference type="InterPro" id="IPR036779">
    <property type="entry name" value="LysM_dom_sf"/>
</dbReference>
<dbReference type="PROSITE" id="PS51782">
    <property type="entry name" value="LYSM"/>
    <property type="match status" value="1"/>
</dbReference>
<accession>A0A8B6HAG0</accession>
<evidence type="ECO:0000313" key="4">
    <source>
        <dbReference type="EMBL" id="VDI76907.1"/>
    </source>
</evidence>
<dbReference type="InterPro" id="IPR018392">
    <property type="entry name" value="LysM"/>
</dbReference>
<dbReference type="OrthoDB" id="2107166at2759"/>
<feature type="domain" description="LysM" evidence="3">
    <location>
        <begin position="36"/>
        <end position="80"/>
    </location>
</feature>
<reference evidence="4" key="1">
    <citation type="submission" date="2018-11" db="EMBL/GenBank/DDBJ databases">
        <authorList>
            <person name="Alioto T."/>
            <person name="Alioto T."/>
        </authorList>
    </citation>
    <scope>NUCLEOTIDE SEQUENCE</scope>
</reference>
<dbReference type="SUPFAM" id="SSF54106">
    <property type="entry name" value="LysM domain"/>
    <property type="match status" value="1"/>
</dbReference>